<proteinExistence type="predicted"/>
<protein>
    <recommendedName>
        <fullName evidence="4">F-box domain-containing protein</fullName>
    </recommendedName>
</protein>
<dbReference type="EMBL" id="MU157860">
    <property type="protein sequence ID" value="KAF9527600.1"/>
    <property type="molecule type" value="Genomic_DNA"/>
</dbReference>
<accession>A0A9P6JPI1</accession>
<feature type="region of interest" description="Disordered" evidence="1">
    <location>
        <begin position="627"/>
        <end position="685"/>
    </location>
</feature>
<organism evidence="2 3">
    <name type="scientific">Crepidotus variabilis</name>
    <dbReference type="NCBI Taxonomy" id="179855"/>
    <lineage>
        <taxon>Eukaryota</taxon>
        <taxon>Fungi</taxon>
        <taxon>Dikarya</taxon>
        <taxon>Basidiomycota</taxon>
        <taxon>Agaricomycotina</taxon>
        <taxon>Agaricomycetes</taxon>
        <taxon>Agaricomycetidae</taxon>
        <taxon>Agaricales</taxon>
        <taxon>Agaricineae</taxon>
        <taxon>Crepidotaceae</taxon>
        <taxon>Crepidotus</taxon>
    </lineage>
</organism>
<feature type="compositionally biased region" description="Acidic residues" evidence="1">
    <location>
        <begin position="85"/>
        <end position="138"/>
    </location>
</feature>
<gene>
    <name evidence="2" type="ORF">CPB83DRAFT_856071</name>
</gene>
<reference evidence="2" key="1">
    <citation type="submission" date="2020-11" db="EMBL/GenBank/DDBJ databases">
        <authorList>
            <consortium name="DOE Joint Genome Institute"/>
            <person name="Ahrendt S."/>
            <person name="Riley R."/>
            <person name="Andreopoulos W."/>
            <person name="Labutti K."/>
            <person name="Pangilinan J."/>
            <person name="Ruiz-Duenas F.J."/>
            <person name="Barrasa J.M."/>
            <person name="Sanchez-Garcia M."/>
            <person name="Camarero S."/>
            <person name="Miyauchi S."/>
            <person name="Serrano A."/>
            <person name="Linde D."/>
            <person name="Babiker R."/>
            <person name="Drula E."/>
            <person name="Ayuso-Fernandez I."/>
            <person name="Pacheco R."/>
            <person name="Padilla G."/>
            <person name="Ferreira P."/>
            <person name="Barriuso J."/>
            <person name="Kellner H."/>
            <person name="Castanera R."/>
            <person name="Alfaro M."/>
            <person name="Ramirez L."/>
            <person name="Pisabarro A.G."/>
            <person name="Kuo A."/>
            <person name="Tritt A."/>
            <person name="Lipzen A."/>
            <person name="He G."/>
            <person name="Yan M."/>
            <person name="Ng V."/>
            <person name="Cullen D."/>
            <person name="Martin F."/>
            <person name="Rosso M.-N."/>
            <person name="Henrissat B."/>
            <person name="Hibbett D."/>
            <person name="Martinez A.T."/>
            <person name="Grigoriev I.V."/>
        </authorList>
    </citation>
    <scope>NUCLEOTIDE SEQUENCE</scope>
    <source>
        <strain evidence="2">CBS 506.95</strain>
    </source>
</reference>
<dbReference type="AlphaFoldDB" id="A0A9P6JPI1"/>
<evidence type="ECO:0000256" key="1">
    <source>
        <dbReference type="SAM" id="MobiDB-lite"/>
    </source>
</evidence>
<dbReference type="Gene3D" id="3.80.10.10">
    <property type="entry name" value="Ribonuclease Inhibitor"/>
    <property type="match status" value="1"/>
</dbReference>
<feature type="region of interest" description="Disordered" evidence="1">
    <location>
        <begin position="83"/>
        <end position="143"/>
    </location>
</feature>
<dbReference type="InterPro" id="IPR032675">
    <property type="entry name" value="LRR_dom_sf"/>
</dbReference>
<sequence length="685" mass="78417">MKRNPSRTEKNEVLDKLLGEEIATRLAEEIKSNPSLSKEQALLSVQQQILKDRPECPPANGKCPINDIPEELLVYIFQTGVSDQRDEEEDADPEEPALLDEDDGNEEWEDTDEEEGEESDRVDDDGSDVDITYEEADAEGQRRRAKRLEDAYRDDEYPFHILVSHVCQRWRSISIDTHSFWNAIDVPRQLCLDKIKTYVKRSGELPLVIRIDCTKDDELLEELEEPDHPNHEALMKLVEGTGGEELRKTESWYWFLRIQDLENALRILEPVVFRWGELDFRASEYKFILWFMARLHDLPPAPLLEIFGVFHHDDHDEYDIGVFPGPDKTAYLPFGGRAPKLKRVAFWGAHIDRDKAAQAFLTGLEFLELSYLTNDVRPTYSTFKKLMQNSPDLKELTLTAAGPALPEGVLFDSDEGWGPEPLTISSVEAFALQFHGVAYASALVQHLDFPNLTELMLDFEEQDYTNLVDKLAKPVRHRDESILRHLTKLKIRGLPCNAAAAEVMLSQLNNLKSLTLKTIAGDERMIFQKLIRPAAYRRPPPDSSVEMLCDPAPSELLKPEDQLPKMFCPALEEVTTVYVDSNDLKDLVAKRKELGTPLKRIRMGRSDDFSYENLEWLKKNVDDFGFHVPSDSEDEVEEEWLTDDEDEDDEGDDSDGHSDEDDEDDDYDNDDGHPTEGSHPNAQRT</sequence>
<evidence type="ECO:0000313" key="2">
    <source>
        <dbReference type="EMBL" id="KAF9527600.1"/>
    </source>
</evidence>
<feature type="compositionally biased region" description="Acidic residues" evidence="1">
    <location>
        <begin position="631"/>
        <end position="669"/>
    </location>
</feature>
<comment type="caution">
    <text evidence="2">The sequence shown here is derived from an EMBL/GenBank/DDBJ whole genome shotgun (WGS) entry which is preliminary data.</text>
</comment>
<keyword evidence="3" id="KW-1185">Reference proteome</keyword>
<dbReference type="Proteomes" id="UP000807306">
    <property type="component" value="Unassembled WGS sequence"/>
</dbReference>
<evidence type="ECO:0008006" key="4">
    <source>
        <dbReference type="Google" id="ProtNLM"/>
    </source>
</evidence>
<dbReference type="OrthoDB" id="3341212at2759"/>
<evidence type="ECO:0000313" key="3">
    <source>
        <dbReference type="Proteomes" id="UP000807306"/>
    </source>
</evidence>
<name>A0A9P6JPI1_9AGAR</name>